<proteinExistence type="predicted"/>
<dbReference type="GO" id="GO:0005886">
    <property type="term" value="C:plasma membrane"/>
    <property type="evidence" value="ECO:0007669"/>
    <property type="project" value="UniProtKB-SubCell"/>
</dbReference>
<dbReference type="RefSeq" id="WP_008909238.1">
    <property type="nucleotide sequence ID" value="NZ_CAKP01000097.1"/>
</dbReference>
<dbReference type="Gene3D" id="3.30.70.120">
    <property type="match status" value="1"/>
</dbReference>
<feature type="transmembrane region" description="Helical" evidence="6">
    <location>
        <begin position="7"/>
        <end position="24"/>
    </location>
</feature>
<dbReference type="Proteomes" id="UP000007652">
    <property type="component" value="Unassembled WGS sequence"/>
</dbReference>
<evidence type="ECO:0000313" key="9">
    <source>
        <dbReference type="Proteomes" id="UP000007652"/>
    </source>
</evidence>
<comment type="subcellular location">
    <subcellularLocation>
        <location evidence="1">Cell membrane</location>
        <topology evidence="1">Multi-pass membrane protein</topology>
    </subcellularLocation>
</comment>
<dbReference type="STRING" id="857293.CAAU_1897"/>
<dbReference type="CDD" id="cd16380">
    <property type="entry name" value="YitT_C"/>
    <property type="match status" value="1"/>
</dbReference>
<feature type="transmembrane region" description="Helical" evidence="6">
    <location>
        <begin position="106"/>
        <end position="125"/>
    </location>
</feature>
<sequence>MKKIKEYILITIGLVFVAAGIEYFLVPNDLAAGGVSGLAIVINYYFPSISVGTFMLAANIILFFVAFILIGPSFGAKTIYASLGLSGIIWVMEKFFPIAKPLTNNLLLELIYGILISGVGMGIVFNQNASTGGTDIIAKILNKFFHINIGKALLISDLVVTLGALITFGAEKGMYALLGVILNGAVIDEVIQGINTVKEVKIISSKNEEIKKFILDELGRGVTIYYARGGFTNEEKDMLVVLLSRREFIKLREFIKDIDERAFITVSNVHEAFGEGFKSFD</sequence>
<feature type="transmembrane region" description="Helical" evidence="6">
    <location>
        <begin position="79"/>
        <end position="99"/>
    </location>
</feature>
<dbReference type="PANTHER" id="PTHR33545">
    <property type="entry name" value="UPF0750 MEMBRANE PROTEIN YITT-RELATED"/>
    <property type="match status" value="1"/>
</dbReference>
<evidence type="ECO:0000256" key="5">
    <source>
        <dbReference type="ARBA" id="ARBA00023136"/>
    </source>
</evidence>
<dbReference type="PIRSF" id="PIRSF006483">
    <property type="entry name" value="Membrane_protein_YitT"/>
    <property type="match status" value="1"/>
</dbReference>
<feature type="transmembrane region" description="Helical" evidence="6">
    <location>
        <begin position="145"/>
        <end position="168"/>
    </location>
</feature>
<dbReference type="OrthoDB" id="9779786at2"/>
<dbReference type="Pfam" id="PF02588">
    <property type="entry name" value="YitT_membrane"/>
    <property type="match status" value="1"/>
</dbReference>
<dbReference type="eggNOG" id="COG1284">
    <property type="taxonomic scope" value="Bacteria"/>
</dbReference>
<evidence type="ECO:0000256" key="6">
    <source>
        <dbReference type="SAM" id="Phobius"/>
    </source>
</evidence>
<dbReference type="InterPro" id="IPR015867">
    <property type="entry name" value="N-reg_PII/ATP_PRibTrfase_C"/>
</dbReference>
<evidence type="ECO:0000256" key="4">
    <source>
        <dbReference type="ARBA" id="ARBA00022989"/>
    </source>
</evidence>
<evidence type="ECO:0000256" key="1">
    <source>
        <dbReference type="ARBA" id="ARBA00004651"/>
    </source>
</evidence>
<dbReference type="AlphaFoldDB" id="I7LHE6"/>
<dbReference type="EMBL" id="CAKP01000097">
    <property type="protein sequence ID" value="CCJ33981.1"/>
    <property type="molecule type" value="Genomic_DNA"/>
</dbReference>
<reference evidence="8" key="2">
    <citation type="submission" date="2011-07" db="EMBL/GenBank/DDBJ databases">
        <authorList>
            <person name="Patel B."/>
        </authorList>
    </citation>
    <scope>NUCLEOTIDE SEQUENCE</scope>
    <source>
        <strain evidence="8">RC3</strain>
    </source>
</reference>
<keyword evidence="2" id="KW-1003">Cell membrane</keyword>
<keyword evidence="4 6" id="KW-1133">Transmembrane helix</keyword>
<dbReference type="Pfam" id="PF10035">
    <property type="entry name" value="DUF2179"/>
    <property type="match status" value="1"/>
</dbReference>
<evidence type="ECO:0000256" key="2">
    <source>
        <dbReference type="ARBA" id="ARBA00022475"/>
    </source>
</evidence>
<dbReference type="InterPro" id="IPR003740">
    <property type="entry name" value="YitT"/>
</dbReference>
<keyword evidence="3 6" id="KW-0812">Transmembrane</keyword>
<evidence type="ECO:0000259" key="7">
    <source>
        <dbReference type="Pfam" id="PF10035"/>
    </source>
</evidence>
<gene>
    <name evidence="8" type="ORF">CAAU_1897</name>
</gene>
<organism evidence="8 9">
    <name type="scientific">Caloramator australicus RC3</name>
    <dbReference type="NCBI Taxonomy" id="857293"/>
    <lineage>
        <taxon>Bacteria</taxon>
        <taxon>Bacillati</taxon>
        <taxon>Bacillota</taxon>
        <taxon>Clostridia</taxon>
        <taxon>Eubacteriales</taxon>
        <taxon>Clostridiaceae</taxon>
        <taxon>Caloramator</taxon>
    </lineage>
</organism>
<protein>
    <recommendedName>
        <fullName evidence="7">DUF2179 domain-containing protein</fullName>
    </recommendedName>
</protein>
<name>I7LHE6_9CLOT</name>
<keyword evidence="9" id="KW-1185">Reference proteome</keyword>
<dbReference type="InterPro" id="IPR019264">
    <property type="entry name" value="DUF2179"/>
</dbReference>
<feature type="domain" description="DUF2179" evidence="7">
    <location>
        <begin position="220"/>
        <end position="274"/>
    </location>
</feature>
<evidence type="ECO:0000256" key="3">
    <source>
        <dbReference type="ARBA" id="ARBA00022692"/>
    </source>
</evidence>
<dbReference type="PANTHER" id="PTHR33545:SF9">
    <property type="entry name" value="UPF0750 MEMBRANE PROTEIN YITE"/>
    <property type="match status" value="1"/>
</dbReference>
<keyword evidence="5 6" id="KW-0472">Membrane</keyword>
<dbReference type="InterPro" id="IPR051461">
    <property type="entry name" value="UPF0750_membrane"/>
</dbReference>
<accession>I7LHE6</accession>
<evidence type="ECO:0000313" key="8">
    <source>
        <dbReference type="EMBL" id="CCJ33981.1"/>
    </source>
</evidence>
<reference evidence="8" key="1">
    <citation type="journal article" date="2011" name="J. Bacteriol.">
        <title>Draft genome sequence of Caloramator australicus strain RC3T, a thermoanaerobe from the Great Artesian Basin of Australia.</title>
        <authorList>
            <person name="Ogg C.D."/>
            <person name="Patel B.K.C."/>
        </authorList>
    </citation>
    <scope>NUCLEOTIDE SEQUENCE [LARGE SCALE GENOMIC DNA]</scope>
    <source>
        <strain evidence="8">RC3</strain>
    </source>
</reference>
<comment type="caution">
    <text evidence="8">The sequence shown here is derived from an EMBL/GenBank/DDBJ whole genome shotgun (WGS) entry which is preliminary data.</text>
</comment>